<keyword evidence="2" id="KW-1185">Reference proteome</keyword>
<accession>A0A4S1W9T4</accession>
<gene>
    <name evidence="1" type="ORF">E5A74_16825</name>
</gene>
<evidence type="ECO:0000313" key="1">
    <source>
        <dbReference type="EMBL" id="TGX39183.1"/>
    </source>
</evidence>
<protein>
    <submittedName>
        <fullName evidence="1">DUF3052 family protein</fullName>
    </submittedName>
</protein>
<sequence length="143" mass="15985">MTAGYSATPLADKLGLKRGMRCWFHNMPESVRAEIDPVGAQIEEQPTASDGLQCAHLFVTERARFERELAALQPLMAPNGFIWVSWPKKAAKTDTDMTENVIREIALPTGLVDIKVCAVDDIWSGLKLVIRKENRFTDPPHKP</sequence>
<evidence type="ECO:0000313" key="2">
    <source>
        <dbReference type="Proteomes" id="UP000309848"/>
    </source>
</evidence>
<dbReference type="RefSeq" id="WP_135986800.1">
    <property type="nucleotide sequence ID" value="NZ_JAASQM010000001.1"/>
</dbReference>
<organism evidence="1 2">
    <name type="scientific">Sphingomonas naasensis</name>
    <dbReference type="NCBI Taxonomy" id="1344951"/>
    <lineage>
        <taxon>Bacteria</taxon>
        <taxon>Pseudomonadati</taxon>
        <taxon>Pseudomonadota</taxon>
        <taxon>Alphaproteobacteria</taxon>
        <taxon>Sphingomonadales</taxon>
        <taxon>Sphingomonadaceae</taxon>
        <taxon>Sphingomonas</taxon>
    </lineage>
</organism>
<proteinExistence type="predicted"/>
<dbReference type="Proteomes" id="UP000309848">
    <property type="component" value="Unassembled WGS sequence"/>
</dbReference>
<dbReference type="AlphaFoldDB" id="A0A4S1W9T4"/>
<comment type="caution">
    <text evidence="1">The sequence shown here is derived from an EMBL/GenBank/DDBJ whole genome shotgun (WGS) entry which is preliminary data.</text>
</comment>
<dbReference type="EMBL" id="SRXU01000008">
    <property type="protein sequence ID" value="TGX39183.1"/>
    <property type="molecule type" value="Genomic_DNA"/>
</dbReference>
<name>A0A4S1W9T4_9SPHN</name>
<dbReference type="OrthoDB" id="9800461at2"/>
<reference evidence="1 2" key="1">
    <citation type="submission" date="2019-04" db="EMBL/GenBank/DDBJ databases">
        <title>Sphingomonas psychrotolerans sp. nov., isolated from soil in the Tianshan Mountains, Xinjiang, China.</title>
        <authorList>
            <person name="Luo Y."/>
            <person name="Sheng H."/>
        </authorList>
    </citation>
    <scope>NUCLEOTIDE SEQUENCE [LARGE SCALE GENOMIC DNA]</scope>
    <source>
        <strain evidence="1 2">KIS18-15</strain>
    </source>
</reference>